<dbReference type="GO" id="GO:0044782">
    <property type="term" value="P:cilium organization"/>
    <property type="evidence" value="ECO:0007669"/>
    <property type="project" value="TreeGrafter"/>
</dbReference>
<evidence type="ECO:0000313" key="2">
    <source>
        <dbReference type="EMBL" id="VDM01016.1"/>
    </source>
</evidence>
<gene>
    <name evidence="2" type="ORF">SSLN_LOCUS14630</name>
</gene>
<reference evidence="2 3" key="2">
    <citation type="submission" date="2018-11" db="EMBL/GenBank/DDBJ databases">
        <authorList>
            <consortium name="Pathogen Informatics"/>
        </authorList>
    </citation>
    <scope>NUCLEOTIDE SEQUENCE [LARGE SCALE GENOMIC DNA]</scope>
    <source>
        <strain evidence="2 3">NST_G2</strain>
    </source>
</reference>
<evidence type="ECO:0000313" key="3">
    <source>
        <dbReference type="Proteomes" id="UP000275846"/>
    </source>
</evidence>
<name>A0A183TDT2_SCHSO</name>
<dbReference type="STRING" id="70667.A0A183TDT2"/>
<dbReference type="EMBL" id="UYSU01039146">
    <property type="protein sequence ID" value="VDM01016.1"/>
    <property type="molecule type" value="Genomic_DNA"/>
</dbReference>
<dbReference type="OrthoDB" id="6288862at2759"/>
<protein>
    <submittedName>
        <fullName evidence="4">Rif1_N domain-containing protein</fullName>
    </submittedName>
</protein>
<keyword evidence="3" id="KW-1185">Reference proteome</keyword>
<feature type="compositionally biased region" description="Polar residues" evidence="1">
    <location>
        <begin position="81"/>
        <end position="94"/>
    </location>
</feature>
<dbReference type="AlphaFoldDB" id="A0A183TDT2"/>
<organism evidence="4">
    <name type="scientific">Schistocephalus solidus</name>
    <name type="common">Tapeworm</name>
    <dbReference type="NCBI Taxonomy" id="70667"/>
    <lineage>
        <taxon>Eukaryota</taxon>
        <taxon>Metazoa</taxon>
        <taxon>Spiralia</taxon>
        <taxon>Lophotrochozoa</taxon>
        <taxon>Platyhelminthes</taxon>
        <taxon>Cestoda</taxon>
        <taxon>Eucestoda</taxon>
        <taxon>Diphyllobothriidea</taxon>
        <taxon>Diphyllobothriidae</taxon>
        <taxon>Schistocephalus</taxon>
    </lineage>
</organism>
<accession>A0A183TDT2</accession>
<reference evidence="4" key="1">
    <citation type="submission" date="2016-06" db="UniProtKB">
        <authorList>
            <consortium name="WormBaseParasite"/>
        </authorList>
    </citation>
    <scope>IDENTIFICATION</scope>
</reference>
<feature type="region of interest" description="Disordered" evidence="1">
    <location>
        <begin position="58"/>
        <end position="109"/>
    </location>
</feature>
<feature type="region of interest" description="Disordered" evidence="1">
    <location>
        <begin position="613"/>
        <end position="640"/>
    </location>
</feature>
<evidence type="ECO:0000256" key="1">
    <source>
        <dbReference type="SAM" id="MobiDB-lite"/>
    </source>
</evidence>
<dbReference type="PANTHER" id="PTHR21356">
    <property type="entry name" value="ARMADILLO REPEAT CONTAINING 2"/>
    <property type="match status" value="1"/>
</dbReference>
<proteinExistence type="predicted"/>
<dbReference type="InterPro" id="IPR038905">
    <property type="entry name" value="ARMC2"/>
</dbReference>
<evidence type="ECO:0000313" key="4">
    <source>
        <dbReference type="WBParaSite" id="SSLN_0001518301-mRNA-1"/>
    </source>
</evidence>
<feature type="compositionally biased region" description="Polar residues" evidence="1">
    <location>
        <begin position="613"/>
        <end position="625"/>
    </location>
</feature>
<dbReference type="PANTHER" id="PTHR21356:SF1">
    <property type="entry name" value="ARMADILLO REPEAT-CONTAINING PROTEIN 2"/>
    <property type="match status" value="1"/>
</dbReference>
<dbReference type="Proteomes" id="UP000275846">
    <property type="component" value="Unassembled WGS sequence"/>
</dbReference>
<sequence length="640" mass="71340">MSFLLRSKEVDKNCKNLLLYFQAPPTGSAAEATPFFQSSARPGLSVAESGLTDRLSCPKRSEDPDLDLDLQPHVKNPAYLGNSSTVANKGPSSSEEVDRELAEAEVDPQGPVNVGIDDALAIISTIQKRLESFSREEVDAWQVQSELTKLIIRMTRHRSPRLRISLAHLALQIRVKGDKLVHICTLFYQLAKDPRNDKLFAEDEELCGRMVCLLSELRLPLVETSFGQDDVDNEYCRVELRAHLEALLYLSAALKFLTASPQTGDIFCQETTARALAAVHTDLEATSAKIDAQISLSAAQTSHSMVPCSELANSMYDVLLQVTEMFCTLSTQPEEWWSLLIYSGIVKTVLDALTRRAASASPPTDAIDQGSRRDVFLNWARLMAHLTEHASFCHNLLGDLERDDFDAGETACINFCRPTLDGVQCCKDLVQLILLRSSELDFVVRLAYALGNIAARCSFARSAILCNRQVLEEVCHLCQRQASKVMRKFATGASSRFRSWVHDSRFLRAAETAKTHGYDHVLVRTRLKLQQSSAPKMTRVRRLDVTKIRQPGTAEALNREIQSCFISPADGEGSIEWLSVKVLVYGAAEKILGYTQRRRSDWISRITPQLSAQAAQGRSRNNASLRQLRKMTAQSTTEDM</sequence>
<feature type="compositionally biased region" description="Acidic residues" evidence="1">
    <location>
        <begin position="95"/>
        <end position="106"/>
    </location>
</feature>
<dbReference type="WBParaSite" id="SSLN_0001518301-mRNA-1">
    <property type="protein sequence ID" value="SSLN_0001518301-mRNA-1"/>
    <property type="gene ID" value="SSLN_0001518301"/>
</dbReference>